<dbReference type="PANTHER" id="PTHR37817:SF1">
    <property type="entry name" value="N-ACETYLTRANSFERASE EIS"/>
    <property type="match status" value="1"/>
</dbReference>
<dbReference type="InterPro" id="IPR000182">
    <property type="entry name" value="GNAT_dom"/>
</dbReference>
<evidence type="ECO:0000259" key="1">
    <source>
        <dbReference type="PROSITE" id="PS51186"/>
    </source>
</evidence>
<feature type="domain" description="N-acetyltransferase" evidence="1">
    <location>
        <begin position="1"/>
        <end position="159"/>
    </location>
</feature>
<evidence type="ECO:0000313" key="2">
    <source>
        <dbReference type="EMBL" id="GAA3657439.1"/>
    </source>
</evidence>
<dbReference type="PANTHER" id="PTHR37817">
    <property type="entry name" value="N-ACETYLTRANSFERASE EIS"/>
    <property type="match status" value="1"/>
</dbReference>
<dbReference type="InterPro" id="IPR036527">
    <property type="entry name" value="SCP2_sterol-bd_dom_sf"/>
</dbReference>
<dbReference type="InterPro" id="IPR041380">
    <property type="entry name" value="Acetyltransf_17"/>
</dbReference>
<proteinExistence type="predicted"/>
<dbReference type="PROSITE" id="PS51186">
    <property type="entry name" value="GNAT"/>
    <property type="match status" value="1"/>
</dbReference>
<dbReference type="EMBL" id="BAAAZP010000034">
    <property type="protein sequence ID" value="GAA3657439.1"/>
    <property type="molecule type" value="Genomic_DNA"/>
</dbReference>
<keyword evidence="3" id="KW-1185">Reference proteome</keyword>
<evidence type="ECO:0000313" key="3">
    <source>
        <dbReference type="Proteomes" id="UP001500902"/>
    </source>
</evidence>
<sequence>MDIRDLTPDDLDDVFDLRKRSFGPIAPADGERWRRVVLPDLSEGRYLGVLDGGRLVAAARLRPFTQWWHGRPQPMSGVAAVTVSPEDRGRGVGGRLMRAVVERGKALGDAVSVLFPATTAIYRGVGYEHAGARHTVRLPAESLRGIRPSGQVKLRRMGPDDAAELVSVLHRVHGAARSSGPVSWDERTWSGWLANEDDFLYLADDGYAIYRWQGDGTMEVESLLAASTQTLRALWSLVGSASTIAREVVAPVAPDDPVLWLLHERTAERVHQERWMFRVLDVAAAVERRGFPAHVSCEAVVTVDDPIGGGGTYRLEVSGGSGTATPVSGPLGVTLSVNGLSALYAGIPVQTLRLSGLMSGDDRYDQALEAAFAAKPYMLDSF</sequence>
<dbReference type="Gene3D" id="3.30.1050.10">
    <property type="entry name" value="SCP2 sterol-binding domain"/>
    <property type="match status" value="1"/>
</dbReference>
<dbReference type="CDD" id="cd04301">
    <property type="entry name" value="NAT_SF"/>
    <property type="match status" value="1"/>
</dbReference>
<dbReference type="SUPFAM" id="SSF55718">
    <property type="entry name" value="SCP-like"/>
    <property type="match status" value="1"/>
</dbReference>
<dbReference type="Pfam" id="PF17668">
    <property type="entry name" value="Acetyltransf_17"/>
    <property type="match status" value="1"/>
</dbReference>
<dbReference type="Pfam" id="PF13527">
    <property type="entry name" value="Acetyltransf_9"/>
    <property type="match status" value="1"/>
</dbReference>
<gene>
    <name evidence="2" type="ORF">GCM10022224_020790</name>
</gene>
<dbReference type="RefSeq" id="WP_344875456.1">
    <property type="nucleotide sequence ID" value="NZ_BAAAZP010000034.1"/>
</dbReference>
<dbReference type="Pfam" id="PF13530">
    <property type="entry name" value="SCP2_2"/>
    <property type="match status" value="1"/>
</dbReference>
<organism evidence="2 3">
    <name type="scientific">Nonomuraea antimicrobica</name>
    <dbReference type="NCBI Taxonomy" id="561173"/>
    <lineage>
        <taxon>Bacteria</taxon>
        <taxon>Bacillati</taxon>
        <taxon>Actinomycetota</taxon>
        <taxon>Actinomycetes</taxon>
        <taxon>Streptosporangiales</taxon>
        <taxon>Streptosporangiaceae</taxon>
        <taxon>Nonomuraea</taxon>
    </lineage>
</organism>
<dbReference type="SUPFAM" id="SSF55729">
    <property type="entry name" value="Acyl-CoA N-acyltransferases (Nat)"/>
    <property type="match status" value="1"/>
</dbReference>
<dbReference type="InterPro" id="IPR016181">
    <property type="entry name" value="Acyl_CoA_acyltransferase"/>
</dbReference>
<protein>
    <submittedName>
        <fullName evidence="2">Enhanced intracellular survival protein Eis</fullName>
    </submittedName>
</protein>
<dbReference type="InterPro" id="IPR051554">
    <property type="entry name" value="Acetyltransferase_Eis"/>
</dbReference>
<reference evidence="3" key="1">
    <citation type="journal article" date="2019" name="Int. J. Syst. Evol. Microbiol.">
        <title>The Global Catalogue of Microorganisms (GCM) 10K type strain sequencing project: providing services to taxonomists for standard genome sequencing and annotation.</title>
        <authorList>
            <consortium name="The Broad Institute Genomics Platform"/>
            <consortium name="The Broad Institute Genome Sequencing Center for Infectious Disease"/>
            <person name="Wu L."/>
            <person name="Ma J."/>
        </authorList>
    </citation>
    <scope>NUCLEOTIDE SEQUENCE [LARGE SCALE GENOMIC DNA]</scope>
    <source>
        <strain evidence="3">JCM 16904</strain>
    </source>
</reference>
<comment type="caution">
    <text evidence="2">The sequence shown here is derived from an EMBL/GenBank/DDBJ whole genome shotgun (WGS) entry which is preliminary data.</text>
</comment>
<dbReference type="InterPro" id="IPR025559">
    <property type="entry name" value="Eis_dom"/>
</dbReference>
<name>A0ABP7BFE2_9ACTN</name>
<accession>A0ABP7BFE2</accession>
<dbReference type="Gene3D" id="3.40.630.30">
    <property type="match status" value="2"/>
</dbReference>
<dbReference type="Proteomes" id="UP001500902">
    <property type="component" value="Unassembled WGS sequence"/>
</dbReference>